<keyword evidence="2" id="KW-1185">Reference proteome</keyword>
<evidence type="ECO:0000313" key="2">
    <source>
        <dbReference type="Proteomes" id="UP000073492"/>
    </source>
</evidence>
<dbReference type="OrthoDB" id="10405710at2759"/>
<protein>
    <submittedName>
        <fullName evidence="1">Uncharacterized protein</fullName>
    </submittedName>
</protein>
<sequence>MSAEAAQAPVPEISIRTRIDWQNVDRDHYSGNLITKISLDASTQEMLTAIKNECRSYRRRHSDEAWDELAMEASIGLGDFRDTYVNFRTDTGNIRFENVRDLFPDLKRNTFLDVQVKIKPQRQVNQNLLTAEWEVPVYKHHRIATEGRRPAPIKSQHSQMVDTFLIAYPRSALYPNEYSLRLVSFREINGILIGSCEGDCSAHCSVGDLFDPEIRPPWLNTDHLKGPYRLPFTQGSPKELQDRLIEHMNKTRTDPGEETDIPVLPSMTFQPFGPTTTLGKFPIEDIHLAVRFVSRFEVPELKGMLLLPANVLVNIPSKIDSGKSVRKFLVEALVDETRKPRLAMPKRVLFEDGLVNWRLDLWVMPQSRQLGRLYQFRRDERLKRFLDPDMEGLSVDNAFIASRYVCALLTRWFTSQSCGVCGSTSRNSGLKFTSRLCYNLYPYHYKTMSASIDTSNTTSEIKIAFGFIWIYHPERTRSLTSTVPFDTTTNELLEDIEGNCIEYREDNPEYSWKEQAMDVGLRLGDVHAEDERDIYVNYKDSFGLLRFHLISDMLQKAPNGHSVDLWVDIWILPVNEAVHARKAGAFTVDSEGPERKHYRIAIEETPAIHGRSQHRPMVRSLIAVHPGSVHSLNELKFYEIYQRDGFNGDLAGSYDDCNEYTIDDILDNQKRPQWLKLKNFERKYHFAFHKRNRGALLLQIWQHMTLSRQSFFEEDDAPVLPAMTFQPFVPKPGAESLDVRDIHIAVRFVNKLSLLCLDFLQLPMNVLAIIPAEDDSAQAVCDLLLSRLRDNALLSPLFLHSVGDKWSLELWVLPQEAESSCVAEKLHRFRDEPKHEQDQGHKKKKRRTAKHGLKMFFKPEVVREGDRRLFVEAHFVCRVL</sequence>
<dbReference type="AlphaFoldDB" id="A0A139IQN8"/>
<comment type="caution">
    <text evidence="1">The sequence shown here is derived from an EMBL/GenBank/DDBJ whole genome shotgun (WGS) entry which is preliminary data.</text>
</comment>
<dbReference type="EMBL" id="LFZO01000028">
    <property type="protein sequence ID" value="KXT16912.1"/>
    <property type="molecule type" value="Genomic_DNA"/>
</dbReference>
<organism evidence="1 2">
    <name type="scientific">Pseudocercospora musae</name>
    <dbReference type="NCBI Taxonomy" id="113226"/>
    <lineage>
        <taxon>Eukaryota</taxon>
        <taxon>Fungi</taxon>
        <taxon>Dikarya</taxon>
        <taxon>Ascomycota</taxon>
        <taxon>Pezizomycotina</taxon>
        <taxon>Dothideomycetes</taxon>
        <taxon>Dothideomycetidae</taxon>
        <taxon>Mycosphaerellales</taxon>
        <taxon>Mycosphaerellaceae</taxon>
        <taxon>Pseudocercospora</taxon>
    </lineage>
</organism>
<evidence type="ECO:0000313" key="1">
    <source>
        <dbReference type="EMBL" id="KXT16912.1"/>
    </source>
</evidence>
<name>A0A139IQN8_9PEZI</name>
<accession>A0A139IQN8</accession>
<proteinExistence type="predicted"/>
<gene>
    <name evidence="1" type="ORF">AC579_4752</name>
</gene>
<dbReference type="Proteomes" id="UP000073492">
    <property type="component" value="Unassembled WGS sequence"/>
</dbReference>
<reference evidence="1 2" key="1">
    <citation type="submission" date="2015-07" db="EMBL/GenBank/DDBJ databases">
        <title>Comparative genomics of the Sigatoka disease complex on banana suggests a link between parallel evolutionary changes in Pseudocercospora fijiensis and Pseudocercospora eumusae and increased virulence on the banana host.</title>
        <authorList>
            <person name="Chang T.-C."/>
            <person name="Salvucci A."/>
            <person name="Crous P.W."/>
            <person name="Stergiopoulos I."/>
        </authorList>
    </citation>
    <scope>NUCLEOTIDE SEQUENCE [LARGE SCALE GENOMIC DNA]</scope>
    <source>
        <strain evidence="1 2">CBS 116634</strain>
    </source>
</reference>